<feature type="region of interest" description="Disordered" evidence="1">
    <location>
        <begin position="147"/>
        <end position="168"/>
    </location>
</feature>
<feature type="compositionally biased region" description="Low complexity" evidence="1">
    <location>
        <begin position="152"/>
        <end position="165"/>
    </location>
</feature>
<protein>
    <recommendedName>
        <fullName evidence="4">DUF1552 domain-containing protein</fullName>
    </recommendedName>
</protein>
<evidence type="ECO:0000313" key="2">
    <source>
        <dbReference type="EMBL" id="QDT36790.1"/>
    </source>
</evidence>
<dbReference type="InterPro" id="IPR006311">
    <property type="entry name" value="TAT_signal"/>
</dbReference>
<keyword evidence="3" id="KW-1185">Reference proteome</keyword>
<organism evidence="2 3">
    <name type="scientific">Stratiformator vulcanicus</name>
    <dbReference type="NCBI Taxonomy" id="2527980"/>
    <lineage>
        <taxon>Bacteria</taxon>
        <taxon>Pseudomonadati</taxon>
        <taxon>Planctomycetota</taxon>
        <taxon>Planctomycetia</taxon>
        <taxon>Planctomycetales</taxon>
        <taxon>Planctomycetaceae</taxon>
        <taxon>Stratiformator</taxon>
    </lineage>
</organism>
<dbReference type="PROSITE" id="PS51318">
    <property type="entry name" value="TAT"/>
    <property type="match status" value="1"/>
</dbReference>
<sequence length="439" mass="48477">MIQQEQITRRFALQGLGASLALPWLPSLAWAKGGRAAEKFAPPKRWAYLMMSNGVNPEDWWAEETSSGLELSKTLSPLNEYKNKLVAFEGLNLVPGSTPGAGHTYFTNFLAGSASLDDQGETGQTIDQLMADVIGQQTAIPAINLGIEPPEAGSTGSTSAKSTISWRKKGTPVAPEVVPRQAFDRLFNTQMLMRDTSVLDVVLGQSKQLERQLGLQDRKKLDDFMTSVRDVEKRIERISQPRSVDEWQPTLSEPDMDAPKDGLDFDLPTHVRLMLDIMALAFQTDKTRLATLLMAADVSYNIRYNFIPGIRGEALHGISHHGNKPDAKKDYQIVNEWHVKQYAYLLKKLDEVDEGGQSILDSSMIMIGSNMFDGHIHDYRKCPLVMTGGAAGAIKTGRVLNFKPEDKDRAVANLWLSQAQAMGVEIESFGNSTGTLRGL</sequence>
<reference evidence="2 3" key="1">
    <citation type="submission" date="2019-02" db="EMBL/GenBank/DDBJ databases">
        <title>Deep-cultivation of Planctomycetes and their phenomic and genomic characterization uncovers novel biology.</title>
        <authorList>
            <person name="Wiegand S."/>
            <person name="Jogler M."/>
            <person name="Boedeker C."/>
            <person name="Pinto D."/>
            <person name="Vollmers J."/>
            <person name="Rivas-Marin E."/>
            <person name="Kohn T."/>
            <person name="Peeters S.H."/>
            <person name="Heuer A."/>
            <person name="Rast P."/>
            <person name="Oberbeckmann S."/>
            <person name="Bunk B."/>
            <person name="Jeske O."/>
            <person name="Meyerdierks A."/>
            <person name="Storesund J.E."/>
            <person name="Kallscheuer N."/>
            <person name="Luecker S."/>
            <person name="Lage O.M."/>
            <person name="Pohl T."/>
            <person name="Merkel B.J."/>
            <person name="Hornburger P."/>
            <person name="Mueller R.-W."/>
            <person name="Bruemmer F."/>
            <person name="Labrenz M."/>
            <person name="Spormann A.M."/>
            <person name="Op den Camp H."/>
            <person name="Overmann J."/>
            <person name="Amann R."/>
            <person name="Jetten M.S.M."/>
            <person name="Mascher T."/>
            <person name="Medema M.H."/>
            <person name="Devos D.P."/>
            <person name="Kaster A.-K."/>
            <person name="Ovreas L."/>
            <person name="Rohde M."/>
            <person name="Galperin M.Y."/>
            <person name="Jogler C."/>
        </authorList>
    </citation>
    <scope>NUCLEOTIDE SEQUENCE [LARGE SCALE GENOMIC DNA]</scope>
    <source>
        <strain evidence="2 3">Pan189</strain>
    </source>
</reference>
<dbReference type="InterPro" id="IPR011447">
    <property type="entry name" value="DUF1552"/>
</dbReference>
<dbReference type="AlphaFoldDB" id="A0A517QZ23"/>
<name>A0A517QZ23_9PLAN</name>
<evidence type="ECO:0000313" key="3">
    <source>
        <dbReference type="Proteomes" id="UP000317318"/>
    </source>
</evidence>
<accession>A0A517QZ23</accession>
<dbReference type="Proteomes" id="UP000317318">
    <property type="component" value="Chromosome"/>
</dbReference>
<dbReference type="RefSeq" id="WP_310821132.1">
    <property type="nucleotide sequence ID" value="NZ_CP036268.1"/>
</dbReference>
<dbReference type="KEGG" id="svp:Pan189_11530"/>
<proteinExistence type="predicted"/>
<gene>
    <name evidence="2" type="ORF">Pan189_11530</name>
</gene>
<evidence type="ECO:0000256" key="1">
    <source>
        <dbReference type="SAM" id="MobiDB-lite"/>
    </source>
</evidence>
<evidence type="ECO:0008006" key="4">
    <source>
        <dbReference type="Google" id="ProtNLM"/>
    </source>
</evidence>
<dbReference type="EMBL" id="CP036268">
    <property type="protein sequence ID" value="QDT36790.1"/>
    <property type="molecule type" value="Genomic_DNA"/>
</dbReference>
<dbReference type="Pfam" id="PF07586">
    <property type="entry name" value="HXXSHH"/>
    <property type="match status" value="1"/>
</dbReference>